<organism evidence="2 3">
    <name type="scientific">Frondihabitans peucedani</name>
    <dbReference type="NCBI Taxonomy" id="598626"/>
    <lineage>
        <taxon>Bacteria</taxon>
        <taxon>Bacillati</taxon>
        <taxon>Actinomycetota</taxon>
        <taxon>Actinomycetes</taxon>
        <taxon>Micrococcales</taxon>
        <taxon>Microbacteriaceae</taxon>
        <taxon>Frondihabitans</taxon>
    </lineage>
</organism>
<proteinExistence type="predicted"/>
<dbReference type="EMBL" id="BAABAU010000001">
    <property type="protein sequence ID" value="GAA4264906.1"/>
    <property type="molecule type" value="Genomic_DNA"/>
</dbReference>
<keyword evidence="1" id="KW-1133">Transmembrane helix</keyword>
<name>A0ABP8DYC0_9MICO</name>
<keyword evidence="1" id="KW-0812">Transmembrane</keyword>
<evidence type="ECO:0008006" key="4">
    <source>
        <dbReference type="Google" id="ProtNLM"/>
    </source>
</evidence>
<feature type="transmembrane region" description="Helical" evidence="1">
    <location>
        <begin position="45"/>
        <end position="67"/>
    </location>
</feature>
<protein>
    <recommendedName>
        <fullName evidence="4">Major facilitator superfamily (MFS) profile domain-containing protein</fullName>
    </recommendedName>
</protein>
<keyword evidence="3" id="KW-1185">Reference proteome</keyword>
<gene>
    <name evidence="2" type="ORF">GCM10022256_05180</name>
</gene>
<sequence>MSRNIPIRAAALSAGIGLVVGGLVIALLGHLAVSMGSWTSGLVAAGLAISAVGLIAAIVGALGFAMFGSAKNPRDQT</sequence>
<evidence type="ECO:0000256" key="1">
    <source>
        <dbReference type="SAM" id="Phobius"/>
    </source>
</evidence>
<accession>A0ABP8DYC0</accession>
<feature type="transmembrane region" description="Helical" evidence="1">
    <location>
        <begin position="12"/>
        <end position="33"/>
    </location>
</feature>
<evidence type="ECO:0000313" key="2">
    <source>
        <dbReference type="EMBL" id="GAA4264906.1"/>
    </source>
</evidence>
<evidence type="ECO:0000313" key="3">
    <source>
        <dbReference type="Proteomes" id="UP001501594"/>
    </source>
</evidence>
<dbReference type="RefSeq" id="WP_344793476.1">
    <property type="nucleotide sequence ID" value="NZ_BAABAU010000001.1"/>
</dbReference>
<keyword evidence="1" id="KW-0472">Membrane</keyword>
<dbReference type="Proteomes" id="UP001501594">
    <property type="component" value="Unassembled WGS sequence"/>
</dbReference>
<comment type="caution">
    <text evidence="2">The sequence shown here is derived from an EMBL/GenBank/DDBJ whole genome shotgun (WGS) entry which is preliminary data.</text>
</comment>
<reference evidence="3" key="1">
    <citation type="journal article" date="2019" name="Int. J. Syst. Evol. Microbiol.">
        <title>The Global Catalogue of Microorganisms (GCM) 10K type strain sequencing project: providing services to taxonomists for standard genome sequencing and annotation.</title>
        <authorList>
            <consortium name="The Broad Institute Genomics Platform"/>
            <consortium name="The Broad Institute Genome Sequencing Center for Infectious Disease"/>
            <person name="Wu L."/>
            <person name="Ma J."/>
        </authorList>
    </citation>
    <scope>NUCLEOTIDE SEQUENCE [LARGE SCALE GENOMIC DNA]</scope>
    <source>
        <strain evidence="3">JCM 17442</strain>
    </source>
</reference>